<keyword evidence="6" id="KW-0813">Transport</keyword>
<feature type="transmembrane region" description="Helical" evidence="15">
    <location>
        <begin position="61"/>
        <end position="86"/>
    </location>
</feature>
<evidence type="ECO:0000256" key="15">
    <source>
        <dbReference type="SAM" id="Phobius"/>
    </source>
</evidence>
<dbReference type="eggNOG" id="COG2142">
    <property type="taxonomic scope" value="Bacteria"/>
</dbReference>
<dbReference type="Proteomes" id="UP000005744">
    <property type="component" value="Unassembled WGS sequence"/>
</dbReference>
<evidence type="ECO:0000256" key="10">
    <source>
        <dbReference type="ARBA" id="ARBA00022723"/>
    </source>
</evidence>
<dbReference type="Pfam" id="PF01127">
    <property type="entry name" value="Sdh_cyt"/>
    <property type="match status" value="1"/>
</dbReference>
<evidence type="ECO:0000313" key="16">
    <source>
        <dbReference type="EMBL" id="EIJ43098.1"/>
    </source>
</evidence>
<dbReference type="InterPro" id="IPR000701">
    <property type="entry name" value="SuccDH_FuR_B_TM-su"/>
</dbReference>
<gene>
    <name evidence="16" type="ORF">BegalDRAFT_2244</name>
</gene>
<evidence type="ECO:0000256" key="6">
    <source>
        <dbReference type="ARBA" id="ARBA00022448"/>
    </source>
</evidence>
<dbReference type="GO" id="GO:0020037">
    <property type="term" value="F:heme binding"/>
    <property type="evidence" value="ECO:0007669"/>
    <property type="project" value="InterPro"/>
</dbReference>
<organism evidence="16 17">
    <name type="scientific">Beggiatoa alba B18LD</name>
    <dbReference type="NCBI Taxonomy" id="395493"/>
    <lineage>
        <taxon>Bacteria</taxon>
        <taxon>Pseudomonadati</taxon>
        <taxon>Pseudomonadota</taxon>
        <taxon>Gammaproteobacteria</taxon>
        <taxon>Thiotrichales</taxon>
        <taxon>Thiotrichaceae</taxon>
        <taxon>Beggiatoa</taxon>
    </lineage>
</organism>
<comment type="pathway">
    <text evidence="4">Carbohydrate metabolism; tricarboxylic acid cycle.</text>
</comment>
<evidence type="ECO:0000256" key="8">
    <source>
        <dbReference type="ARBA" id="ARBA00022617"/>
    </source>
</evidence>
<keyword evidence="7" id="KW-0816">Tricarboxylic acid cycle</keyword>
<comment type="subcellular location">
    <subcellularLocation>
        <location evidence="3">Membrane</location>
        <topology evidence="3">Multi-pass membrane protein</topology>
    </subcellularLocation>
</comment>
<evidence type="ECO:0000256" key="11">
    <source>
        <dbReference type="ARBA" id="ARBA00022982"/>
    </source>
</evidence>
<sequence length="126" mass="13566">MRLQTPLGRVRGLGSAKEGTGHFISQRLSAIALIPLLLWFVASIISLAGKDFAVVSAWVKSPFVTVTLILLILSAVYHAVLGLQIVIEDYFHVEYSKLIMLIIIKFLAVIIAVAGVVAVLRIALGG</sequence>
<evidence type="ECO:0000256" key="7">
    <source>
        <dbReference type="ARBA" id="ARBA00022532"/>
    </source>
</evidence>
<evidence type="ECO:0000256" key="14">
    <source>
        <dbReference type="ARBA" id="ARBA00023136"/>
    </source>
</evidence>
<evidence type="ECO:0000256" key="12">
    <source>
        <dbReference type="ARBA" id="ARBA00022989"/>
    </source>
</evidence>
<keyword evidence="17" id="KW-1185">Reference proteome</keyword>
<dbReference type="GO" id="GO:0006099">
    <property type="term" value="P:tricarboxylic acid cycle"/>
    <property type="evidence" value="ECO:0007669"/>
    <property type="project" value="UniProtKB-UniPathway"/>
</dbReference>
<keyword evidence="12 15" id="KW-1133">Transmembrane helix</keyword>
<proteinExistence type="predicted"/>
<dbReference type="RefSeq" id="WP_002690010.1">
    <property type="nucleotide sequence ID" value="NZ_JH600070.1"/>
</dbReference>
<evidence type="ECO:0000256" key="2">
    <source>
        <dbReference type="ARBA" id="ARBA00004050"/>
    </source>
</evidence>
<dbReference type="OrthoDB" id="9809280at2"/>
<dbReference type="AlphaFoldDB" id="I3CHK5"/>
<evidence type="ECO:0000256" key="1">
    <source>
        <dbReference type="ARBA" id="ARBA00001971"/>
    </source>
</evidence>
<evidence type="ECO:0000256" key="4">
    <source>
        <dbReference type="ARBA" id="ARBA00005163"/>
    </source>
</evidence>
<evidence type="ECO:0000313" key="17">
    <source>
        <dbReference type="Proteomes" id="UP000005744"/>
    </source>
</evidence>
<comment type="cofactor">
    <cofactor evidence="1">
        <name>heme</name>
        <dbReference type="ChEBI" id="CHEBI:30413"/>
    </cofactor>
</comment>
<comment type="function">
    <text evidence="2">Membrane-anchoring subunit of succinate dehydrogenase (SDH).</text>
</comment>
<dbReference type="NCBIfam" id="TIGR02968">
    <property type="entry name" value="succ_dehyd_anc"/>
    <property type="match status" value="1"/>
</dbReference>
<dbReference type="GO" id="GO:0016020">
    <property type="term" value="C:membrane"/>
    <property type="evidence" value="ECO:0007669"/>
    <property type="project" value="UniProtKB-SubCell"/>
</dbReference>
<dbReference type="HOGENOM" id="CLU_151315_0_0_6"/>
<dbReference type="Gene3D" id="1.20.1300.10">
    <property type="entry name" value="Fumarate reductase/succinate dehydrogenase, transmembrane subunit"/>
    <property type="match status" value="1"/>
</dbReference>
<name>I3CHK5_9GAMM</name>
<keyword evidence="11" id="KW-0249">Electron transport</keyword>
<evidence type="ECO:0000256" key="9">
    <source>
        <dbReference type="ARBA" id="ARBA00022692"/>
    </source>
</evidence>
<dbReference type="CDD" id="cd03495">
    <property type="entry name" value="SQR_TypeC_SdhD_like"/>
    <property type="match status" value="1"/>
</dbReference>
<dbReference type="InterPro" id="IPR034804">
    <property type="entry name" value="SQR/QFR_C/D"/>
</dbReference>
<feature type="transmembrane region" description="Helical" evidence="15">
    <location>
        <begin position="28"/>
        <end position="49"/>
    </location>
</feature>
<dbReference type="GO" id="GO:0046872">
    <property type="term" value="F:metal ion binding"/>
    <property type="evidence" value="ECO:0007669"/>
    <property type="project" value="UniProtKB-KW"/>
</dbReference>
<keyword evidence="8" id="KW-0349">Heme</keyword>
<keyword evidence="9 15" id="KW-0812">Transmembrane</keyword>
<accession>I3CHK5</accession>
<dbReference type="STRING" id="395493.BegalDRAFT_2244"/>
<dbReference type="InterPro" id="IPR014312">
    <property type="entry name" value="Succ_DH_anchor"/>
</dbReference>
<dbReference type="SUPFAM" id="SSF81343">
    <property type="entry name" value="Fumarate reductase respiratory complex transmembrane subunits"/>
    <property type="match status" value="1"/>
</dbReference>
<keyword evidence="10" id="KW-0479">Metal-binding</keyword>
<protein>
    <recommendedName>
        <fullName evidence="5">Succinate dehydrogenase hydrophobic membrane anchor subunit</fullName>
    </recommendedName>
</protein>
<keyword evidence="13" id="KW-0408">Iron</keyword>
<evidence type="ECO:0000256" key="5">
    <source>
        <dbReference type="ARBA" id="ARBA00019425"/>
    </source>
</evidence>
<dbReference type="EMBL" id="JH600070">
    <property type="protein sequence ID" value="EIJ43098.1"/>
    <property type="molecule type" value="Genomic_DNA"/>
</dbReference>
<reference evidence="16 17" key="1">
    <citation type="submission" date="2011-11" db="EMBL/GenBank/DDBJ databases">
        <title>Improved High-Quality Draft sequence of Beggiatoa alba B18lD.</title>
        <authorList>
            <consortium name="US DOE Joint Genome Institute"/>
            <person name="Lucas S."/>
            <person name="Han J."/>
            <person name="Lapidus A."/>
            <person name="Cheng J.-F."/>
            <person name="Goodwin L."/>
            <person name="Pitluck S."/>
            <person name="Peters L."/>
            <person name="Mikhailova N."/>
            <person name="Held B."/>
            <person name="Detter J.C."/>
            <person name="Han C."/>
            <person name="Tapia R."/>
            <person name="Land M."/>
            <person name="Hauser L."/>
            <person name="Kyrpides N."/>
            <person name="Ivanova N."/>
            <person name="Pagani I."/>
            <person name="Samuel K."/>
            <person name="Teske A."/>
            <person name="Mueller J."/>
            <person name="Woyke T."/>
        </authorList>
    </citation>
    <scope>NUCLEOTIDE SEQUENCE [LARGE SCALE GENOMIC DNA]</scope>
    <source>
        <strain evidence="16 17">B18LD</strain>
    </source>
</reference>
<evidence type="ECO:0000256" key="3">
    <source>
        <dbReference type="ARBA" id="ARBA00004141"/>
    </source>
</evidence>
<feature type="transmembrane region" description="Helical" evidence="15">
    <location>
        <begin position="98"/>
        <end position="124"/>
    </location>
</feature>
<dbReference type="UniPathway" id="UPA00223"/>
<keyword evidence="14 15" id="KW-0472">Membrane</keyword>
<evidence type="ECO:0000256" key="13">
    <source>
        <dbReference type="ARBA" id="ARBA00023004"/>
    </source>
</evidence>